<name>A0ABU1RUF0_9GAMM</name>
<reference evidence="1 2" key="1">
    <citation type="submission" date="2023-07" db="EMBL/GenBank/DDBJ databases">
        <title>Sorghum-associated microbial communities from plants grown in Nebraska, USA.</title>
        <authorList>
            <person name="Schachtman D."/>
        </authorList>
    </citation>
    <scope>NUCLEOTIDE SEQUENCE [LARGE SCALE GENOMIC DNA]</scope>
    <source>
        <strain evidence="1 2">BE107</strain>
    </source>
</reference>
<dbReference type="EMBL" id="JAVDTT010000003">
    <property type="protein sequence ID" value="MDR6842398.1"/>
    <property type="molecule type" value="Genomic_DNA"/>
</dbReference>
<dbReference type="Proteomes" id="UP001254759">
    <property type="component" value="Unassembled WGS sequence"/>
</dbReference>
<protein>
    <submittedName>
        <fullName evidence="1">Uncharacterized protein</fullName>
    </submittedName>
</protein>
<proteinExistence type="predicted"/>
<dbReference type="RefSeq" id="WP_310094348.1">
    <property type="nucleotide sequence ID" value="NZ_JAVDTT010000003.1"/>
</dbReference>
<accession>A0ABU1RUF0</accession>
<comment type="caution">
    <text evidence="1">The sequence shown here is derived from an EMBL/GenBank/DDBJ whole genome shotgun (WGS) entry which is preliminary data.</text>
</comment>
<organism evidence="1 2">
    <name type="scientific">Pseudoxanthomonas sacheonensis</name>
    <dbReference type="NCBI Taxonomy" id="443615"/>
    <lineage>
        <taxon>Bacteria</taxon>
        <taxon>Pseudomonadati</taxon>
        <taxon>Pseudomonadota</taxon>
        <taxon>Gammaproteobacteria</taxon>
        <taxon>Lysobacterales</taxon>
        <taxon>Lysobacteraceae</taxon>
        <taxon>Pseudoxanthomonas</taxon>
    </lineage>
</organism>
<sequence>MSEAILYAIDAPQVKNADAAADFVEKWQDSKDAPTARIATFFVRLLQTWPEDGSKGVVWHEDFSHNRPAGSMLAMTFELSEFDAERLQQLRAIAKHHGVHVFDPEGHVLYLADGGEAGVPAMAAPEPGAPIQCKSGVRFDGVYESSTEKSWSYLCFTADGKILWQSIGGRFPARAVMDTFIAGDSFVVKGSYKPGANAFSARLKAAFGAFKMEGALKDDGLHVHSERTNGRYPYDAVYTFLPL</sequence>
<keyword evidence="2" id="KW-1185">Reference proteome</keyword>
<evidence type="ECO:0000313" key="1">
    <source>
        <dbReference type="EMBL" id="MDR6842398.1"/>
    </source>
</evidence>
<gene>
    <name evidence="1" type="ORF">J2W94_002692</name>
</gene>
<evidence type="ECO:0000313" key="2">
    <source>
        <dbReference type="Proteomes" id="UP001254759"/>
    </source>
</evidence>